<comment type="similarity">
    <text evidence="2">Belongs to the FlgN family.</text>
</comment>
<keyword evidence="6" id="KW-1185">Reference proteome</keyword>
<dbReference type="Proteomes" id="UP000638188">
    <property type="component" value="Unassembled WGS sequence"/>
</dbReference>
<evidence type="ECO:0000256" key="4">
    <source>
        <dbReference type="SAM" id="MobiDB-lite"/>
    </source>
</evidence>
<evidence type="ECO:0000313" key="5">
    <source>
        <dbReference type="EMBL" id="GGC87712.1"/>
    </source>
</evidence>
<feature type="region of interest" description="Disordered" evidence="4">
    <location>
        <begin position="134"/>
        <end position="153"/>
    </location>
</feature>
<dbReference type="Pfam" id="PF05130">
    <property type="entry name" value="FlgN"/>
    <property type="match status" value="1"/>
</dbReference>
<sequence length="153" mass="16919">MEQLEKVFLQAQPDCEAFAELLDQEQQALINRDMDELEKLLSAKAPLVDALAHHDLAIRTWCSQIGIAPGDGLEAHIRSSGAATLLEVYSAFQNALQRCQAANLRNARLVRHNQQATGRLLDLLRNQGEASQSVYDRQGVASRSGNQRNLTKA</sequence>
<evidence type="ECO:0000256" key="3">
    <source>
        <dbReference type="ARBA" id="ARBA00022795"/>
    </source>
</evidence>
<evidence type="ECO:0000256" key="2">
    <source>
        <dbReference type="ARBA" id="ARBA00007703"/>
    </source>
</evidence>
<comment type="caution">
    <text evidence="5">The sequence shown here is derived from an EMBL/GenBank/DDBJ whole genome shotgun (WGS) entry which is preliminary data.</text>
</comment>
<reference evidence="6" key="1">
    <citation type="journal article" date="2019" name="Int. J. Syst. Evol. Microbiol.">
        <title>The Global Catalogue of Microorganisms (GCM) 10K type strain sequencing project: providing services to taxonomists for standard genome sequencing and annotation.</title>
        <authorList>
            <consortium name="The Broad Institute Genomics Platform"/>
            <consortium name="The Broad Institute Genome Sequencing Center for Infectious Disease"/>
            <person name="Wu L."/>
            <person name="Ma J."/>
        </authorList>
    </citation>
    <scope>NUCLEOTIDE SEQUENCE [LARGE SCALE GENOMIC DNA]</scope>
    <source>
        <strain evidence="6">CGMCC 1.12482</strain>
    </source>
</reference>
<dbReference type="SUPFAM" id="SSF140566">
    <property type="entry name" value="FlgN-like"/>
    <property type="match status" value="1"/>
</dbReference>
<proteinExistence type="inferred from homology"/>
<protein>
    <recommendedName>
        <fullName evidence="7">Flagella synthesis protein FlgN</fullName>
    </recommendedName>
</protein>
<organism evidence="5 6">
    <name type="scientific">Halopseudomonas salina</name>
    <dbReference type="NCBI Taxonomy" id="1323744"/>
    <lineage>
        <taxon>Bacteria</taxon>
        <taxon>Pseudomonadati</taxon>
        <taxon>Pseudomonadota</taxon>
        <taxon>Gammaproteobacteria</taxon>
        <taxon>Pseudomonadales</taxon>
        <taxon>Pseudomonadaceae</taxon>
        <taxon>Halopseudomonas</taxon>
    </lineage>
</organism>
<dbReference type="EMBL" id="BMFF01000001">
    <property type="protein sequence ID" value="GGC87712.1"/>
    <property type="molecule type" value="Genomic_DNA"/>
</dbReference>
<dbReference type="Gene3D" id="1.20.58.300">
    <property type="entry name" value="FlgN-like"/>
    <property type="match status" value="1"/>
</dbReference>
<accession>A0ABQ1NYR7</accession>
<dbReference type="InterPro" id="IPR036679">
    <property type="entry name" value="FlgN-like_sf"/>
</dbReference>
<gene>
    <name evidence="5" type="ORF">GCM10007418_04340</name>
</gene>
<evidence type="ECO:0008006" key="7">
    <source>
        <dbReference type="Google" id="ProtNLM"/>
    </source>
</evidence>
<comment type="function">
    <text evidence="1">Required for the efficient initiation of filament assembly.</text>
</comment>
<name>A0ABQ1NYR7_9GAMM</name>
<dbReference type="InterPro" id="IPR007809">
    <property type="entry name" value="FlgN-like"/>
</dbReference>
<evidence type="ECO:0000313" key="6">
    <source>
        <dbReference type="Proteomes" id="UP000638188"/>
    </source>
</evidence>
<keyword evidence="3" id="KW-1005">Bacterial flagellum biogenesis</keyword>
<dbReference type="RefSeq" id="WP_150277463.1">
    <property type="nucleotide sequence ID" value="NZ_BMFF01000001.1"/>
</dbReference>
<evidence type="ECO:0000256" key="1">
    <source>
        <dbReference type="ARBA" id="ARBA00002397"/>
    </source>
</evidence>